<protein>
    <submittedName>
        <fullName evidence="3">Drug/metabolite transporter (DMT)-like permease</fullName>
    </submittedName>
</protein>
<feature type="transmembrane region" description="Helical" evidence="1">
    <location>
        <begin position="18"/>
        <end position="36"/>
    </location>
</feature>
<reference evidence="3 4" key="1">
    <citation type="submission" date="2019-07" db="EMBL/GenBank/DDBJ databases">
        <title>Genomic Encyclopedia of Archaeal and Bacterial Type Strains, Phase II (KMG-II): from individual species to whole genera.</title>
        <authorList>
            <person name="Goeker M."/>
        </authorList>
    </citation>
    <scope>NUCLEOTIDE SEQUENCE [LARGE SCALE GENOMIC DNA]</scope>
    <source>
        <strain evidence="3 4">ATCC BAA-252</strain>
    </source>
</reference>
<keyword evidence="1" id="KW-0812">Transmembrane</keyword>
<sequence length="308" mass="33288">MLLAFGVPRLDHQDNTRAILAMMLSMAGFILNDALVKIVSEGLPLGQIIFIRGLFAILLIGVACQITGVFKTLKVLHHPQVYLRAFAEVMATVCYLSALFRMPIANATAILQALPLVVTAGAAIFLKVHVGWRRWTAIGVGFSGVLLIVRPGLEGFNAWSLLALAGVGFMALRDIATRRIPQETPTFGVALMTLFGVTLVGGGLIALDGWQPIAPRPVAMLALAAVFLLVGYVFIIIAMRRGEIAVVAPFRYSIVIWAIVLGVLVWGEFPDSFTLVGTFIIVVSGVYTFFREQRLAKARARDAPVGSE</sequence>
<dbReference type="Pfam" id="PF00892">
    <property type="entry name" value="EamA"/>
    <property type="match status" value="2"/>
</dbReference>
<dbReference type="PANTHER" id="PTHR22911">
    <property type="entry name" value="ACYL-MALONYL CONDENSING ENZYME-RELATED"/>
    <property type="match status" value="1"/>
</dbReference>
<feature type="transmembrane region" description="Helical" evidence="1">
    <location>
        <begin position="159"/>
        <end position="176"/>
    </location>
</feature>
<dbReference type="SUPFAM" id="SSF103481">
    <property type="entry name" value="Multidrug resistance efflux transporter EmrE"/>
    <property type="match status" value="2"/>
</dbReference>
<dbReference type="InterPro" id="IPR037185">
    <property type="entry name" value="EmrE-like"/>
</dbReference>
<proteinExistence type="predicted"/>
<accession>A0A562T979</accession>
<feature type="domain" description="EamA" evidence="2">
    <location>
        <begin position="17"/>
        <end position="149"/>
    </location>
</feature>
<name>A0A562T979_9HYPH</name>
<feature type="transmembrane region" description="Helical" evidence="1">
    <location>
        <begin position="188"/>
        <end position="207"/>
    </location>
</feature>
<feature type="transmembrane region" description="Helical" evidence="1">
    <location>
        <begin position="250"/>
        <end position="267"/>
    </location>
</feature>
<feature type="domain" description="EamA" evidence="2">
    <location>
        <begin position="159"/>
        <end position="284"/>
    </location>
</feature>
<comment type="caution">
    <text evidence="3">The sequence shown here is derived from an EMBL/GenBank/DDBJ whole genome shotgun (WGS) entry which is preliminary data.</text>
</comment>
<feature type="transmembrane region" description="Helical" evidence="1">
    <location>
        <begin position="110"/>
        <end position="128"/>
    </location>
</feature>
<feature type="transmembrane region" description="Helical" evidence="1">
    <location>
        <begin position="219"/>
        <end position="238"/>
    </location>
</feature>
<feature type="transmembrane region" description="Helical" evidence="1">
    <location>
        <begin position="82"/>
        <end position="104"/>
    </location>
</feature>
<gene>
    <name evidence="3" type="ORF">JM93_01759</name>
</gene>
<evidence type="ECO:0000313" key="4">
    <source>
        <dbReference type="Proteomes" id="UP000320593"/>
    </source>
</evidence>
<feature type="transmembrane region" description="Helical" evidence="1">
    <location>
        <begin position="273"/>
        <end position="290"/>
    </location>
</feature>
<organism evidence="3 4">
    <name type="scientific">Roseibium hamelinense</name>
    <dbReference type="NCBI Taxonomy" id="150831"/>
    <lineage>
        <taxon>Bacteria</taxon>
        <taxon>Pseudomonadati</taxon>
        <taxon>Pseudomonadota</taxon>
        <taxon>Alphaproteobacteria</taxon>
        <taxon>Hyphomicrobiales</taxon>
        <taxon>Stappiaceae</taxon>
        <taxon>Roseibium</taxon>
    </lineage>
</organism>
<dbReference type="PANTHER" id="PTHR22911:SF135">
    <property type="entry name" value="BLR4310 PROTEIN"/>
    <property type="match status" value="1"/>
</dbReference>
<dbReference type="InterPro" id="IPR000620">
    <property type="entry name" value="EamA_dom"/>
</dbReference>
<dbReference type="Proteomes" id="UP000320593">
    <property type="component" value="Unassembled WGS sequence"/>
</dbReference>
<feature type="transmembrane region" description="Helical" evidence="1">
    <location>
        <begin position="48"/>
        <end position="70"/>
    </location>
</feature>
<evidence type="ECO:0000256" key="1">
    <source>
        <dbReference type="SAM" id="Phobius"/>
    </source>
</evidence>
<dbReference type="GO" id="GO:0016020">
    <property type="term" value="C:membrane"/>
    <property type="evidence" value="ECO:0007669"/>
    <property type="project" value="InterPro"/>
</dbReference>
<keyword evidence="4" id="KW-1185">Reference proteome</keyword>
<evidence type="ECO:0000313" key="3">
    <source>
        <dbReference type="EMBL" id="TWI89556.1"/>
    </source>
</evidence>
<dbReference type="AlphaFoldDB" id="A0A562T979"/>
<keyword evidence="1" id="KW-0472">Membrane</keyword>
<keyword evidence="1" id="KW-1133">Transmembrane helix</keyword>
<dbReference type="EMBL" id="VLLF01000003">
    <property type="protein sequence ID" value="TWI89556.1"/>
    <property type="molecule type" value="Genomic_DNA"/>
</dbReference>
<evidence type="ECO:0000259" key="2">
    <source>
        <dbReference type="Pfam" id="PF00892"/>
    </source>
</evidence>